<reference evidence="1" key="1">
    <citation type="submission" date="2019-08" db="EMBL/GenBank/DDBJ databases">
        <authorList>
            <person name="Kucharzyk K."/>
            <person name="Murdoch R.W."/>
            <person name="Higgins S."/>
            <person name="Loffler F."/>
        </authorList>
    </citation>
    <scope>NUCLEOTIDE SEQUENCE</scope>
</reference>
<sequence length="254" mass="26889">MLFIFIQLELLVQLIEGTVYSDADIAGFAGLFKGLGVLALFTPHHRGHHLDAGALRQRKHLVDDLVDGLLPDFFPALGAVRRTGPGPEKAQIVIDFRHSAHGGPGVFGRGLLVDGNGGTEAVDVVHVGLVHLAQKHPGVGRKALHIPPLTLGIDGVKSQRGLARPAEAGQDHQLVTRNGHVNILQIVGTGALHNNFVLHCLKTPHFSPSGSITAGRELNSRSHSVIISAVSACKRASRPLTSTSTCAPIFPAEI</sequence>
<comment type="caution">
    <text evidence="1">The sequence shown here is derived from an EMBL/GenBank/DDBJ whole genome shotgun (WGS) entry which is preliminary data.</text>
</comment>
<protein>
    <submittedName>
        <fullName evidence="1">Uncharacterized protein</fullName>
    </submittedName>
</protein>
<organism evidence="1">
    <name type="scientific">bioreactor metagenome</name>
    <dbReference type="NCBI Taxonomy" id="1076179"/>
    <lineage>
        <taxon>unclassified sequences</taxon>
        <taxon>metagenomes</taxon>
        <taxon>ecological metagenomes</taxon>
    </lineage>
</organism>
<dbReference type="EMBL" id="VSSQ01010650">
    <property type="protein sequence ID" value="MPM44871.1"/>
    <property type="molecule type" value="Genomic_DNA"/>
</dbReference>
<evidence type="ECO:0000313" key="1">
    <source>
        <dbReference type="EMBL" id="MPM44871.1"/>
    </source>
</evidence>
<gene>
    <name evidence="1" type="ORF">SDC9_91553</name>
</gene>
<proteinExistence type="predicted"/>
<dbReference type="AlphaFoldDB" id="A0A644ZY54"/>
<name>A0A644ZY54_9ZZZZ</name>
<accession>A0A644ZY54</accession>